<sequence>RDRTACRINLGPLAAPLVFSIHRLLYKISVRVAVSYRCRSHRSPPPRPPCEFFYFSSFTTIISERFYRKGFLRLTASCPQPLIDLSRGWGWVNLLEPTSLLS</sequence>
<proteinExistence type="predicted"/>
<reference evidence="1" key="1">
    <citation type="submission" date="2023-09" db="UniProtKB">
        <authorList>
            <consortium name="Ensembl"/>
        </authorList>
    </citation>
    <scope>IDENTIFICATION</scope>
</reference>
<dbReference type="GeneTree" id="ENSGT01010000228540"/>
<evidence type="ECO:0000313" key="1">
    <source>
        <dbReference type="Ensembl" id="ENSBMSP00010001667.1"/>
    </source>
</evidence>
<organism evidence="1">
    <name type="scientific">Balaenoptera musculus</name>
    <name type="common">Blue whale</name>
    <dbReference type="NCBI Taxonomy" id="9771"/>
    <lineage>
        <taxon>Eukaryota</taxon>
        <taxon>Metazoa</taxon>
        <taxon>Chordata</taxon>
        <taxon>Craniata</taxon>
        <taxon>Vertebrata</taxon>
        <taxon>Euteleostomi</taxon>
        <taxon>Mammalia</taxon>
        <taxon>Eutheria</taxon>
        <taxon>Laurasiatheria</taxon>
        <taxon>Artiodactyla</taxon>
        <taxon>Whippomorpha</taxon>
        <taxon>Cetacea</taxon>
        <taxon>Mysticeti</taxon>
        <taxon>Balaenopteridae</taxon>
        <taxon>Balaenoptera</taxon>
    </lineage>
</organism>
<dbReference type="Ensembl" id="ENSBMST00010001856.1">
    <property type="protein sequence ID" value="ENSBMSP00010001667.1"/>
    <property type="gene ID" value="ENSBMSG00010001283.1"/>
</dbReference>
<name>A0A8C0C9T6_BALMU</name>
<protein>
    <submittedName>
        <fullName evidence="1">Uncharacterized protein</fullName>
    </submittedName>
</protein>
<dbReference type="AlphaFoldDB" id="A0A8C0C9T6"/>
<accession>A0A8C0C9T6</accession>